<dbReference type="GO" id="GO:0008834">
    <property type="term" value="F:ditrans,polycis-undecaprenyl-diphosphate synthase [(2E,6E)-farnesyl-diphosphate specific] activity"/>
    <property type="evidence" value="ECO:0007669"/>
    <property type="project" value="TreeGrafter"/>
</dbReference>
<dbReference type="InterPro" id="IPR036424">
    <property type="entry name" value="UPP_synth-like_sf"/>
</dbReference>
<dbReference type="Pfam" id="PF01255">
    <property type="entry name" value="Prenyltransf"/>
    <property type="match status" value="1"/>
</dbReference>
<feature type="binding site" evidence="2">
    <location>
        <begin position="33"/>
        <end position="36"/>
    </location>
    <ligand>
        <name>substrate</name>
    </ligand>
</feature>
<feature type="active site" description="Proton acceptor" evidence="2">
    <location>
        <position position="80"/>
    </location>
</feature>
<organism evidence="3 4">
    <name type="scientific">Calditerricola satsumensis</name>
    <dbReference type="NCBI Taxonomy" id="373054"/>
    <lineage>
        <taxon>Bacteria</taxon>
        <taxon>Bacillati</taxon>
        <taxon>Bacillota</taxon>
        <taxon>Bacilli</taxon>
        <taxon>Bacillales</taxon>
        <taxon>Bacillaceae</taxon>
        <taxon>Calditerricola</taxon>
    </lineage>
</organism>
<protein>
    <recommendedName>
        <fullName evidence="2">Isoprenyl transferase</fullName>
        <ecNumber evidence="2">2.5.1.-</ecNumber>
    </recommendedName>
</protein>
<feature type="binding site" evidence="2">
    <location>
        <position position="81"/>
    </location>
    <ligand>
        <name>substrate</name>
    </ligand>
</feature>
<reference evidence="3" key="2">
    <citation type="submission" date="2020-09" db="EMBL/GenBank/DDBJ databases">
        <authorList>
            <person name="Sun Q."/>
            <person name="Ohkuma M."/>
        </authorList>
    </citation>
    <scope>NUCLEOTIDE SEQUENCE</scope>
    <source>
        <strain evidence="3">JCM 14719</strain>
    </source>
</reference>
<comment type="cofactor">
    <cofactor evidence="2">
        <name>Mg(2+)</name>
        <dbReference type="ChEBI" id="CHEBI:18420"/>
    </cofactor>
    <text evidence="2">Binds 2 magnesium ions per subunit.</text>
</comment>
<dbReference type="RefSeq" id="WP_054672017.1">
    <property type="nucleotide sequence ID" value="NZ_BMOF01000019.1"/>
</dbReference>
<feature type="binding site" evidence="2">
    <location>
        <position position="219"/>
    </location>
    <ligand>
        <name>Mg(2+)</name>
        <dbReference type="ChEBI" id="CHEBI:18420"/>
    </ligand>
</feature>
<comment type="similarity">
    <text evidence="2">Belongs to the UPP synthase family.</text>
</comment>
<keyword evidence="2" id="KW-0479">Metal-binding</keyword>
<dbReference type="EMBL" id="BMOF01000019">
    <property type="protein sequence ID" value="GGJ99492.1"/>
    <property type="molecule type" value="Genomic_DNA"/>
</dbReference>
<dbReference type="PANTHER" id="PTHR10291">
    <property type="entry name" value="DEHYDRODOLICHYL DIPHOSPHATE SYNTHASE FAMILY MEMBER"/>
    <property type="match status" value="1"/>
</dbReference>
<evidence type="ECO:0000256" key="1">
    <source>
        <dbReference type="ARBA" id="ARBA00022679"/>
    </source>
</evidence>
<comment type="caution">
    <text evidence="3">The sequence shown here is derived from an EMBL/GenBank/DDBJ whole genome shotgun (WGS) entry which is preliminary data.</text>
</comment>
<feature type="binding site" evidence="2">
    <location>
        <position position="45"/>
    </location>
    <ligand>
        <name>substrate</name>
    </ligand>
</feature>
<keyword evidence="2" id="KW-0460">Magnesium</keyword>
<feature type="active site" evidence="2">
    <location>
        <position position="32"/>
    </location>
</feature>
<accession>A0A8J3FE99</accession>
<dbReference type="HAMAP" id="MF_01139">
    <property type="entry name" value="ISPT"/>
    <property type="match status" value="1"/>
</dbReference>
<dbReference type="InterPro" id="IPR018520">
    <property type="entry name" value="UPP_synth-like_CS"/>
</dbReference>
<keyword evidence="4" id="KW-1185">Reference proteome</keyword>
<dbReference type="GO" id="GO:0005829">
    <property type="term" value="C:cytosol"/>
    <property type="evidence" value="ECO:0007669"/>
    <property type="project" value="TreeGrafter"/>
</dbReference>
<dbReference type="Gene3D" id="3.40.1180.10">
    <property type="entry name" value="Decaprenyl diphosphate synthase-like"/>
    <property type="match status" value="1"/>
</dbReference>
<gene>
    <name evidence="3" type="primary">uppS</name>
    <name evidence="3" type="ORF">GCM10007043_12020</name>
</gene>
<evidence type="ECO:0000313" key="4">
    <source>
        <dbReference type="Proteomes" id="UP000637720"/>
    </source>
</evidence>
<feature type="binding site" evidence="2">
    <location>
        <begin position="77"/>
        <end position="79"/>
    </location>
    <ligand>
        <name>substrate</name>
    </ligand>
</feature>
<feature type="binding site" evidence="2">
    <location>
        <position position="200"/>
    </location>
    <ligand>
        <name>substrate</name>
    </ligand>
</feature>
<dbReference type="CDD" id="cd00475">
    <property type="entry name" value="Cis_IPPS"/>
    <property type="match status" value="1"/>
</dbReference>
<dbReference type="NCBIfam" id="NF011405">
    <property type="entry name" value="PRK14830.1"/>
    <property type="match status" value="1"/>
</dbReference>
<keyword evidence="1 2" id="KW-0808">Transferase</keyword>
<dbReference type="GO" id="GO:0030145">
    <property type="term" value="F:manganese ion binding"/>
    <property type="evidence" value="ECO:0007669"/>
    <property type="project" value="TreeGrafter"/>
</dbReference>
<reference evidence="3" key="1">
    <citation type="journal article" date="2014" name="Int. J. Syst. Evol. Microbiol.">
        <title>Complete genome sequence of Corynebacterium casei LMG S-19264T (=DSM 44701T), isolated from a smear-ripened cheese.</title>
        <authorList>
            <consortium name="US DOE Joint Genome Institute (JGI-PGF)"/>
            <person name="Walter F."/>
            <person name="Albersmeier A."/>
            <person name="Kalinowski J."/>
            <person name="Ruckert C."/>
        </authorList>
    </citation>
    <scope>NUCLEOTIDE SEQUENCE</scope>
    <source>
        <strain evidence="3">JCM 14719</strain>
    </source>
</reference>
<dbReference type="Proteomes" id="UP000637720">
    <property type="component" value="Unassembled WGS sequence"/>
</dbReference>
<feature type="binding site" evidence="2">
    <location>
        <begin position="206"/>
        <end position="208"/>
    </location>
    <ligand>
        <name>substrate</name>
    </ligand>
</feature>
<evidence type="ECO:0000313" key="3">
    <source>
        <dbReference type="EMBL" id="GGJ99492.1"/>
    </source>
</evidence>
<dbReference type="GO" id="GO:0000287">
    <property type="term" value="F:magnesium ion binding"/>
    <property type="evidence" value="ECO:0007669"/>
    <property type="project" value="UniProtKB-UniRule"/>
</dbReference>
<comment type="subunit">
    <text evidence="2">Homodimer.</text>
</comment>
<proteinExistence type="inferred from homology"/>
<dbReference type="NCBIfam" id="TIGR00055">
    <property type="entry name" value="uppS"/>
    <property type="match status" value="1"/>
</dbReference>
<dbReference type="AlphaFoldDB" id="A0A8J3FE99"/>
<dbReference type="FunFam" id="3.40.1180.10:FF:000001">
    <property type="entry name" value="(2E,6E)-farnesyl-diphosphate-specific ditrans,polycis-undecaprenyl-diphosphate synthase"/>
    <property type="match status" value="1"/>
</dbReference>
<feature type="binding site" evidence="2">
    <location>
        <position position="37"/>
    </location>
    <ligand>
        <name>substrate</name>
    </ligand>
</feature>
<dbReference type="GO" id="GO:0016094">
    <property type="term" value="P:polyprenol biosynthetic process"/>
    <property type="evidence" value="ECO:0007669"/>
    <property type="project" value="TreeGrafter"/>
</dbReference>
<evidence type="ECO:0000256" key="2">
    <source>
        <dbReference type="HAMAP-Rule" id="MF_01139"/>
    </source>
</evidence>
<dbReference type="SUPFAM" id="SSF64005">
    <property type="entry name" value="Undecaprenyl diphosphate synthase"/>
    <property type="match status" value="1"/>
</dbReference>
<feature type="binding site" evidence="2">
    <location>
        <position position="32"/>
    </location>
    <ligand>
        <name>Mg(2+)</name>
        <dbReference type="ChEBI" id="CHEBI:18420"/>
    </ligand>
</feature>
<dbReference type="InterPro" id="IPR001441">
    <property type="entry name" value="UPP_synth-like"/>
</dbReference>
<comment type="function">
    <text evidence="2">Catalyzes the condensation of isopentenyl diphosphate (IPP) with allylic pyrophosphates generating different type of terpenoids.</text>
</comment>
<name>A0A8J3FE99_9BACI</name>
<dbReference type="PROSITE" id="PS01066">
    <property type="entry name" value="UPP_SYNTHASE"/>
    <property type="match status" value="1"/>
</dbReference>
<dbReference type="EC" id="2.5.1.-" evidence="2"/>
<sequence>MFKWGLRKTEKPHDAVERLEGNLPRHVAIIMDGNGRWAERRGLPRFVGHRAGMKTVREIIRAAREIGIEVLTLYAFSTENWKRPREEVDFLMRLPQEYLLTDLPELIENNVRVCVLGDVNGLPRHTLEAVERAMRETAHNTGMVVNFALNYGSRAEITHAVRRIAEEVKAGRLDPADIDENRVAAALFTADLPDPDLLIRTSGELRISNFLLWQIAYTELWFTEVCWPDFTVAHFHEALRDYQSRTRRYGAVKP</sequence>
<feature type="binding site" evidence="2">
    <location>
        <position position="83"/>
    </location>
    <ligand>
        <name>substrate</name>
    </ligand>
</feature>
<dbReference type="PANTHER" id="PTHR10291:SF0">
    <property type="entry name" value="DEHYDRODOLICHYL DIPHOSPHATE SYNTHASE 2"/>
    <property type="match status" value="1"/>
</dbReference>
<feature type="binding site" evidence="2">
    <location>
        <position position="49"/>
    </location>
    <ligand>
        <name>substrate</name>
    </ligand>
</feature>